<evidence type="ECO:0000313" key="13">
    <source>
        <dbReference type="EMBL" id="NHM01728.1"/>
    </source>
</evidence>
<feature type="coiled-coil region" evidence="9">
    <location>
        <begin position="453"/>
        <end position="480"/>
    </location>
</feature>
<dbReference type="Gene3D" id="1.25.40.10">
    <property type="entry name" value="Tetratricopeptide repeat domain"/>
    <property type="match status" value="1"/>
</dbReference>
<dbReference type="RefSeq" id="WP_166076818.1">
    <property type="nucleotide sequence ID" value="NZ_JAAJBT010000003.1"/>
</dbReference>
<evidence type="ECO:0000256" key="5">
    <source>
        <dbReference type="ARBA" id="ARBA00022741"/>
    </source>
</evidence>
<accession>A0ABX0I3F6</accession>
<feature type="domain" description="Histidine kinase/HSP90-like ATPase" evidence="11">
    <location>
        <begin position="572"/>
        <end position="662"/>
    </location>
</feature>
<feature type="domain" description="Signal transduction histidine kinase subgroup 3 dimerisation and phosphoacceptor" evidence="12">
    <location>
        <begin position="481"/>
        <end position="503"/>
    </location>
</feature>
<keyword evidence="7" id="KW-0067">ATP-binding</keyword>
<evidence type="ECO:0000256" key="2">
    <source>
        <dbReference type="ARBA" id="ARBA00012438"/>
    </source>
</evidence>
<dbReference type="Proteomes" id="UP000800984">
    <property type="component" value="Unassembled WGS sequence"/>
</dbReference>
<dbReference type="PANTHER" id="PTHR24421">
    <property type="entry name" value="NITRATE/NITRITE SENSOR PROTEIN NARX-RELATED"/>
    <property type="match status" value="1"/>
</dbReference>
<keyword evidence="6" id="KW-0418">Kinase</keyword>
<evidence type="ECO:0000313" key="14">
    <source>
        <dbReference type="Proteomes" id="UP000800984"/>
    </source>
</evidence>
<keyword evidence="10" id="KW-0472">Membrane</keyword>
<evidence type="ECO:0000259" key="11">
    <source>
        <dbReference type="Pfam" id="PF02518"/>
    </source>
</evidence>
<dbReference type="InterPro" id="IPR036890">
    <property type="entry name" value="HATPase_C_sf"/>
</dbReference>
<evidence type="ECO:0000256" key="8">
    <source>
        <dbReference type="ARBA" id="ARBA00023012"/>
    </source>
</evidence>
<evidence type="ECO:0000256" key="6">
    <source>
        <dbReference type="ARBA" id="ARBA00022777"/>
    </source>
</evidence>
<name>A0ABX0I3F6_9FLAO</name>
<comment type="catalytic activity">
    <reaction evidence="1">
        <text>ATP + protein L-histidine = ADP + protein N-phospho-L-histidine.</text>
        <dbReference type="EC" id="2.7.13.3"/>
    </reaction>
</comment>
<comment type="caution">
    <text evidence="13">The sequence shown here is derived from an EMBL/GenBank/DDBJ whole genome shotgun (WGS) entry which is preliminary data.</text>
</comment>
<keyword evidence="8" id="KW-0902">Two-component regulatory system</keyword>
<keyword evidence="5" id="KW-0547">Nucleotide-binding</keyword>
<evidence type="ECO:0000256" key="7">
    <source>
        <dbReference type="ARBA" id="ARBA00022840"/>
    </source>
</evidence>
<evidence type="ECO:0000256" key="10">
    <source>
        <dbReference type="SAM" id="Phobius"/>
    </source>
</evidence>
<keyword evidence="10" id="KW-0812">Transmembrane</keyword>
<keyword evidence="9" id="KW-0175">Coiled coil</keyword>
<dbReference type="InterPro" id="IPR003594">
    <property type="entry name" value="HATPase_dom"/>
</dbReference>
<dbReference type="SUPFAM" id="SSF55874">
    <property type="entry name" value="ATPase domain of HSP90 chaperone/DNA topoisomerase II/histidine kinase"/>
    <property type="match status" value="1"/>
</dbReference>
<proteinExistence type="predicted"/>
<dbReference type="PROSITE" id="PS51257">
    <property type="entry name" value="PROKAR_LIPOPROTEIN"/>
    <property type="match status" value="1"/>
</dbReference>
<dbReference type="InterPro" id="IPR011990">
    <property type="entry name" value="TPR-like_helical_dom_sf"/>
</dbReference>
<dbReference type="InterPro" id="IPR050482">
    <property type="entry name" value="Sensor_HK_TwoCompSys"/>
</dbReference>
<feature type="transmembrane region" description="Helical" evidence="10">
    <location>
        <begin position="434"/>
        <end position="453"/>
    </location>
</feature>
<reference evidence="13 14" key="1">
    <citation type="submission" date="2020-02" db="EMBL/GenBank/DDBJ databases">
        <authorList>
            <person name="Chen W.-M."/>
        </authorList>
    </citation>
    <scope>NUCLEOTIDE SEQUENCE [LARGE SCALE GENOMIC DNA]</scope>
    <source>
        <strain evidence="13 14">KDG-16</strain>
    </source>
</reference>
<evidence type="ECO:0000259" key="12">
    <source>
        <dbReference type="Pfam" id="PF07730"/>
    </source>
</evidence>
<keyword evidence="4" id="KW-0808">Transferase</keyword>
<evidence type="ECO:0000256" key="3">
    <source>
        <dbReference type="ARBA" id="ARBA00022553"/>
    </source>
</evidence>
<dbReference type="PANTHER" id="PTHR24421:SF10">
    <property type="entry name" value="NITRATE_NITRITE SENSOR PROTEIN NARQ"/>
    <property type="match status" value="1"/>
</dbReference>
<dbReference type="EC" id="2.7.13.3" evidence="2"/>
<keyword evidence="3" id="KW-0597">Phosphoprotein</keyword>
<dbReference type="Gene3D" id="1.20.5.1930">
    <property type="match status" value="1"/>
</dbReference>
<dbReference type="Pfam" id="PF02518">
    <property type="entry name" value="HATPase_c"/>
    <property type="match status" value="1"/>
</dbReference>
<dbReference type="SUPFAM" id="SSF81901">
    <property type="entry name" value="HCP-like"/>
    <property type="match status" value="1"/>
</dbReference>
<organism evidence="13 14">
    <name type="scientific">Flavobacterium difficile</name>
    <dbReference type="NCBI Taxonomy" id="2709659"/>
    <lineage>
        <taxon>Bacteria</taxon>
        <taxon>Pseudomonadati</taxon>
        <taxon>Bacteroidota</taxon>
        <taxon>Flavobacteriia</taxon>
        <taxon>Flavobacteriales</taxon>
        <taxon>Flavobacteriaceae</taxon>
        <taxon>Flavobacterium</taxon>
    </lineage>
</organism>
<dbReference type="InterPro" id="IPR011712">
    <property type="entry name" value="Sig_transdc_His_kin_sub3_dim/P"/>
</dbReference>
<protein>
    <recommendedName>
        <fullName evidence="2">histidine kinase</fullName>
        <ecNumber evidence="2">2.7.13.3</ecNumber>
    </recommendedName>
</protein>
<evidence type="ECO:0000256" key="4">
    <source>
        <dbReference type="ARBA" id="ARBA00022679"/>
    </source>
</evidence>
<evidence type="ECO:0000256" key="9">
    <source>
        <dbReference type="SAM" id="Coils"/>
    </source>
</evidence>
<keyword evidence="14" id="KW-1185">Reference proteome</keyword>
<dbReference type="CDD" id="cd16917">
    <property type="entry name" value="HATPase_UhpB-NarQ-NarX-like"/>
    <property type="match status" value="1"/>
</dbReference>
<sequence>MVSFVKKQLFILLIFSIFISCNKEKDTNLSFKEGIAPKEDATRAWLHKVENYKKDKNYMTVFYPYYNQLLQKKKYLEAAEVLDFVCMYLADSYDFNDKFMATLYEFDKKYREKLPVLKTTFVDSFIANYYYDKYDLKKVETYFKKITVLEPNDYASCYNIARAYYDLSYVYYITGKQNLSLQANQKAFEYFNAINNPKGLAFVYSNYTNIYAAIGDKKKAIENADKAIESYKKIDNIYNVYIGLINKISIYEYLGDTRKEVLVDSVYQAFVNDKDQSAVLKMKIYNFKAENLVNQNKLEDAKIMLDKLKKVVDEINSEDLTKEYIVTQALYELKKTAKYSNISDIKNTLPQLITNQQYEKANMFLGVLQKDAIENKDYKSALQYEKEKKVIDDSIGNVVERVKIAELETKYQTEKKEQQIELQKTVILNKNTTIALLASLFIGMFLIVLVYVFRQKQKKLKLEKQNAQQYTKQLLEKTEEERKRIASDLHDSVSHELLSLKNSFEQKTEITNTKIDAIIDDIRIISRNLHPIMFDKIGLKGSVEQLVERTQSVNDFMVTAEVEYANSLSNSDELQLYRIIQEALSNIIKYANAIAAKITILEKNNTIFIEIKDNGKGFNVAEKLNGKNAFGLHNIIERSRAIGGEARIHSDKNGTIINIEIKK</sequence>
<dbReference type="Gene3D" id="3.30.565.10">
    <property type="entry name" value="Histidine kinase-like ATPase, C-terminal domain"/>
    <property type="match status" value="1"/>
</dbReference>
<dbReference type="Pfam" id="PF07730">
    <property type="entry name" value="HisKA_3"/>
    <property type="match status" value="1"/>
</dbReference>
<evidence type="ECO:0000256" key="1">
    <source>
        <dbReference type="ARBA" id="ARBA00000085"/>
    </source>
</evidence>
<dbReference type="EMBL" id="JAAJBT010000003">
    <property type="protein sequence ID" value="NHM01728.1"/>
    <property type="molecule type" value="Genomic_DNA"/>
</dbReference>
<keyword evidence="10" id="KW-1133">Transmembrane helix</keyword>
<gene>
    <name evidence="13" type="ORF">G4D72_06350</name>
</gene>